<evidence type="ECO:0000313" key="2">
    <source>
        <dbReference type="EMBL" id="MED6211929.1"/>
    </source>
</evidence>
<evidence type="ECO:0000256" key="1">
    <source>
        <dbReference type="SAM" id="MobiDB-lite"/>
    </source>
</evidence>
<proteinExistence type="predicted"/>
<accession>A0ABU6YPM1</accession>
<gene>
    <name evidence="2" type="ORF">PIB30_078303</name>
</gene>
<comment type="caution">
    <text evidence="2">The sequence shown here is derived from an EMBL/GenBank/DDBJ whole genome shotgun (WGS) entry which is preliminary data.</text>
</comment>
<feature type="compositionally biased region" description="Polar residues" evidence="1">
    <location>
        <begin position="31"/>
        <end position="45"/>
    </location>
</feature>
<protein>
    <submittedName>
        <fullName evidence="2">Uncharacterized protein</fullName>
    </submittedName>
</protein>
<sequence>AQSMVSKIGVLHSAQAPTHPKLAPGRPLPQPTLSSISTHTHNAQAPKTGAWAPMHLTYSLLHQHSLSPITPPRRHTHPD</sequence>
<dbReference type="Proteomes" id="UP001341840">
    <property type="component" value="Unassembled WGS sequence"/>
</dbReference>
<organism evidence="2 3">
    <name type="scientific">Stylosanthes scabra</name>
    <dbReference type="NCBI Taxonomy" id="79078"/>
    <lineage>
        <taxon>Eukaryota</taxon>
        <taxon>Viridiplantae</taxon>
        <taxon>Streptophyta</taxon>
        <taxon>Embryophyta</taxon>
        <taxon>Tracheophyta</taxon>
        <taxon>Spermatophyta</taxon>
        <taxon>Magnoliopsida</taxon>
        <taxon>eudicotyledons</taxon>
        <taxon>Gunneridae</taxon>
        <taxon>Pentapetalae</taxon>
        <taxon>rosids</taxon>
        <taxon>fabids</taxon>
        <taxon>Fabales</taxon>
        <taxon>Fabaceae</taxon>
        <taxon>Papilionoideae</taxon>
        <taxon>50 kb inversion clade</taxon>
        <taxon>dalbergioids sensu lato</taxon>
        <taxon>Dalbergieae</taxon>
        <taxon>Pterocarpus clade</taxon>
        <taxon>Stylosanthes</taxon>
    </lineage>
</organism>
<evidence type="ECO:0000313" key="3">
    <source>
        <dbReference type="Proteomes" id="UP001341840"/>
    </source>
</evidence>
<keyword evidence="3" id="KW-1185">Reference proteome</keyword>
<dbReference type="EMBL" id="JASCZI010242733">
    <property type="protein sequence ID" value="MED6211929.1"/>
    <property type="molecule type" value="Genomic_DNA"/>
</dbReference>
<reference evidence="2 3" key="1">
    <citation type="journal article" date="2023" name="Plants (Basel)">
        <title>Bridging the Gap: Combining Genomics and Transcriptomics Approaches to Understand Stylosanthes scabra, an Orphan Legume from the Brazilian Caatinga.</title>
        <authorList>
            <person name="Ferreira-Neto J.R.C."/>
            <person name="da Silva M.D."/>
            <person name="Binneck E."/>
            <person name="de Melo N.F."/>
            <person name="da Silva R.H."/>
            <person name="de Melo A.L.T.M."/>
            <person name="Pandolfi V."/>
            <person name="Bustamante F.O."/>
            <person name="Brasileiro-Vidal A.C."/>
            <person name="Benko-Iseppon A.M."/>
        </authorList>
    </citation>
    <scope>NUCLEOTIDE SEQUENCE [LARGE SCALE GENOMIC DNA]</scope>
    <source>
        <tissue evidence="2">Leaves</tissue>
    </source>
</reference>
<feature type="region of interest" description="Disordered" evidence="1">
    <location>
        <begin position="1"/>
        <end position="46"/>
    </location>
</feature>
<feature type="non-terminal residue" evidence="2">
    <location>
        <position position="1"/>
    </location>
</feature>
<name>A0ABU6YPM1_9FABA</name>